<dbReference type="SUPFAM" id="SSF48208">
    <property type="entry name" value="Six-hairpin glycosidases"/>
    <property type="match status" value="1"/>
</dbReference>
<dbReference type="OrthoDB" id="9812931at2"/>
<evidence type="ECO:0000313" key="2">
    <source>
        <dbReference type="EMBL" id="SFV11665.1"/>
    </source>
</evidence>
<dbReference type="EMBL" id="FPBO01000034">
    <property type="protein sequence ID" value="SFV11665.1"/>
    <property type="molecule type" value="Genomic_DNA"/>
</dbReference>
<dbReference type="GO" id="GO:0005975">
    <property type="term" value="P:carbohydrate metabolic process"/>
    <property type="evidence" value="ECO:0007669"/>
    <property type="project" value="InterPro"/>
</dbReference>
<reference evidence="3" key="1">
    <citation type="submission" date="2016-10" db="EMBL/GenBank/DDBJ databases">
        <authorList>
            <person name="Varghese N."/>
            <person name="Submissions S."/>
        </authorList>
    </citation>
    <scope>NUCLEOTIDE SEQUENCE [LARGE SCALE GENOMIC DNA]</scope>
    <source>
        <strain evidence="3">CGMCC 1.11014</strain>
    </source>
</reference>
<accession>A0A1I7LPR2</accession>
<dbReference type="RefSeq" id="WP_093558859.1">
    <property type="nucleotide sequence ID" value="NZ_FPBO01000034.1"/>
</dbReference>
<keyword evidence="1 2" id="KW-0378">Hydrolase</keyword>
<dbReference type="InterPro" id="IPR052043">
    <property type="entry name" value="PolySaccharide_Degr_Enz"/>
</dbReference>
<gene>
    <name evidence="2" type="ORF">SAMN05216552_103469</name>
</gene>
<sequence length="493" mass="52770">MRTATVIGLTTDRRPIRAYADGGHSDYRTDKTRVLLLGPEGWDAAPLLAWFDTAAGLRERIALSAVADPAPLASYPPQGEAYAAAPEAHCLWRWIGLQAPDLVVAVRTGARDDGLAARLPHAAAAGVGAIPVVAVAALNAETLAPLLAEWRGGHSPARAEMWRRLAREPHEIARLLSAKYATALEQPVYIPAMALLCRLRLGDTAAVEAIVAPYVDGRKSALANLTSSHFAGHLLFGALARATGKRAYLDLARAAADLAFDNGEPLEAMPLHDEMSDSLFLVCPLLAQVGALTGERRYADMCVRHMRHMRRLTLRADALHRHSPLSDTAWGRGNGFAALGLLFSLEYLPRGHEAWPAVLKDFQAHMAALLAHQDASGMWRQVIDLPGSFPELSATCMIAAALARGVRRGWLPSGAHGDALARAWYGIRMRVSAEGELVDVCAGTGKQTSLQAYIGRPALLGADPRGGAMALLAATELMGVEKEGEKGVRFGIF</sequence>
<dbReference type="InterPro" id="IPR010905">
    <property type="entry name" value="Glyco_hydro_88"/>
</dbReference>
<proteinExistence type="predicted"/>
<dbReference type="PANTHER" id="PTHR33886">
    <property type="entry name" value="UNSATURATED RHAMNOGALACTURONAN HYDROLASE (EUROFUNG)"/>
    <property type="match status" value="1"/>
</dbReference>
<protein>
    <submittedName>
        <fullName evidence="2">Rhamnogalacturonyl hydrolase YesR</fullName>
    </submittedName>
</protein>
<dbReference type="Proteomes" id="UP000199391">
    <property type="component" value="Unassembled WGS sequence"/>
</dbReference>
<dbReference type="PANTHER" id="PTHR33886:SF8">
    <property type="entry name" value="UNSATURATED RHAMNOGALACTURONAN HYDROLASE (EUROFUNG)"/>
    <property type="match status" value="1"/>
</dbReference>
<dbReference type="GO" id="GO:0016787">
    <property type="term" value="F:hydrolase activity"/>
    <property type="evidence" value="ECO:0007669"/>
    <property type="project" value="UniProtKB-KW"/>
</dbReference>
<dbReference type="AlphaFoldDB" id="A0A1I7LPR2"/>
<name>A0A1I7LPR2_9BURK</name>
<dbReference type="STRING" id="1035707.SAMN05216552_103469"/>
<keyword evidence="3" id="KW-1185">Reference proteome</keyword>
<evidence type="ECO:0000313" key="3">
    <source>
        <dbReference type="Proteomes" id="UP000199391"/>
    </source>
</evidence>
<dbReference type="InterPro" id="IPR012341">
    <property type="entry name" value="6hp_glycosidase-like_sf"/>
</dbReference>
<dbReference type="InterPro" id="IPR008928">
    <property type="entry name" value="6-hairpin_glycosidase_sf"/>
</dbReference>
<dbReference type="Pfam" id="PF07470">
    <property type="entry name" value="Glyco_hydro_88"/>
    <property type="match status" value="1"/>
</dbReference>
<dbReference type="Gene3D" id="1.50.10.10">
    <property type="match status" value="1"/>
</dbReference>
<organism evidence="2 3">
    <name type="scientific">Pseudoduganella namucuonensis</name>
    <dbReference type="NCBI Taxonomy" id="1035707"/>
    <lineage>
        <taxon>Bacteria</taxon>
        <taxon>Pseudomonadati</taxon>
        <taxon>Pseudomonadota</taxon>
        <taxon>Betaproteobacteria</taxon>
        <taxon>Burkholderiales</taxon>
        <taxon>Oxalobacteraceae</taxon>
        <taxon>Telluria group</taxon>
        <taxon>Pseudoduganella</taxon>
    </lineage>
</organism>
<evidence type="ECO:0000256" key="1">
    <source>
        <dbReference type="ARBA" id="ARBA00022801"/>
    </source>
</evidence>